<dbReference type="InterPro" id="IPR049468">
    <property type="entry name" value="Restrct_endonuc-II-like_dom"/>
</dbReference>
<keyword evidence="4" id="KW-1185">Reference proteome</keyword>
<gene>
    <name evidence="3" type="ORF">SAMN04489714_1718</name>
</gene>
<organism evidence="3 4">
    <name type="scientific">Schaalia radingae</name>
    <dbReference type="NCBI Taxonomy" id="131110"/>
    <lineage>
        <taxon>Bacteria</taxon>
        <taxon>Bacillati</taxon>
        <taxon>Actinomycetota</taxon>
        <taxon>Actinomycetes</taxon>
        <taxon>Actinomycetales</taxon>
        <taxon>Actinomycetaceae</taxon>
        <taxon>Schaalia</taxon>
    </lineage>
</organism>
<evidence type="ECO:0000313" key="4">
    <source>
        <dbReference type="Proteomes" id="UP000198976"/>
    </source>
</evidence>
<feature type="region of interest" description="Disordered" evidence="1">
    <location>
        <begin position="1"/>
        <end position="31"/>
    </location>
</feature>
<dbReference type="Proteomes" id="UP000198976">
    <property type="component" value="Chromosome I"/>
</dbReference>
<feature type="compositionally biased region" description="Low complexity" evidence="1">
    <location>
        <begin position="1"/>
        <end position="14"/>
    </location>
</feature>
<feature type="region of interest" description="Disordered" evidence="1">
    <location>
        <begin position="1253"/>
        <end position="1341"/>
    </location>
</feature>
<feature type="compositionally biased region" description="Basic and acidic residues" evidence="1">
    <location>
        <begin position="19"/>
        <end position="28"/>
    </location>
</feature>
<sequence length="1444" mass="157087">MVPSIFSRSNSASSRPRRRSEAADDVRAQHTPIADELTDALAQWRQDLSTLTVNEPTVAGTNEAAPRLALGQAHPGGLAQLYAEHPTRLSNLVREKSAYERAREKTLTVIRRARQLAATHGIGPIHLAIGQASWTDAGVRRGSPALLRPVTVEETDDGDIVISLREGASIGPSLSQAFESAHLNVDPHAILDDATSLHGFSPTRALAQLRDIGASLERFDLREGLVLGIFEHPASVLLREFDHQQDLVNHPIIRALAGDEEAVREIGQELPRANPADRDPWDEKGIGDLAPAQQDIVEAVADGASLMIDIPHGADDTAVIAAIMTDAASRGRSTMHIAGSPSRTTRVETYLDQHGVSEISVRVDGSAQSAQIVRERLEFAMADTSDVITDPTQIEAVRTRLRRVREALSSHTTYLHKPFDRFGVSAYDALQVLTDLTSMHPAPRTRVRLREDVLLDIAQDQGQRARTLLHRASGLNLFSSFTQRGAWRGAVINAAEQVPDVLKRVKRLATESLPEMRVQMGTVAGETGLVPATSLTQWEAQLQMLEGVRDVLDVFEPAIFERSAADMVIATASKQWRRSHGISMKHSQRQRLIRQARDYVRPGRHVEDLHRELLLVQERRDVWRQHCDSDGWPTLPQRMDEIIELAASVRADLNRLAPILGTSHPDLARMNMTDLGRLLDRLAADPDGARELPQRVAVLKELAQIGLDDLVADLRKRSVVDEMLDSELDLAWWASVLGLMLAQEPKLGGFDPTKLEDLIVEGRRLDEEQIESLAPIALQRARRLRQQALATRPEQHADLVASLKAGASGTDLFARHLLSSHLIPLVLTVPTLVPLLVPHGHRIDLVVLDDVDSLPLAELIPIIARARQIVVIADLSTSGTASEQSDSSKTQGAVSALAQILPHSRLSVLPGHLNDRVAKLVSQYDSAQMGIPVPWSTTSSPIKAIWPDGSGMPAPGVAAVESSAAEVHAVVEQVICHALEHPDRSLAVIALNERHATRIRAALEREVASSPGLTSFFDPDALEPFVVVSPEDARGLSRDHIMLTVGYAKTPHGRVLHDFGQISAASGLPVLIDVLRTVRSELTVFSSIRPEEFDRSRVTSEGAHLLLDLLEVAEGAEEDERDATWPTLQDAPDPLLIDLAERLYSLGLEVVPNVGVPGGMRIPLAIGHPEVPGRLLVAVLTDDDAYVNEPSLRVRDRIWPKLLEAQGWKVRTELSMAVFIDPERETDAIVQLVLDAVDEANGPAAHITVPDIIDIDEADSDDAPGLDRSLNADASSEPVNGSSESDRGAHSGAPGADGQTGSITDDEDAGGTRAESGTEGSEGARALDSPSPAMSSEDRARARADEIELGLTAEISRIDLEAAKESADADKRGPRPAIAKGLPLAAYGDDQLDELAHWVRADGEERTEDELIDELRFAVGLTRRGAQTDAVLRNVVRRTQPTQE</sequence>
<feature type="compositionally biased region" description="Acidic residues" evidence="1">
    <location>
        <begin position="1253"/>
        <end position="1264"/>
    </location>
</feature>
<evidence type="ECO:0000313" key="3">
    <source>
        <dbReference type="EMBL" id="SDU02861.1"/>
    </source>
</evidence>
<dbReference type="Pfam" id="PF18741">
    <property type="entry name" value="MTES_1575"/>
    <property type="match status" value="1"/>
</dbReference>
<dbReference type="RefSeq" id="WP_092648816.1">
    <property type="nucleotide sequence ID" value="NZ_LT629792.1"/>
</dbReference>
<protein>
    <recommendedName>
        <fullName evidence="2">Restriction endonuclease type II-like domain-containing protein</fullName>
    </recommendedName>
</protein>
<accession>A0ABY0VA84</accession>
<name>A0ABY0VA84_9ACTO</name>
<evidence type="ECO:0000256" key="1">
    <source>
        <dbReference type="SAM" id="MobiDB-lite"/>
    </source>
</evidence>
<feature type="domain" description="Restriction endonuclease type II-like" evidence="2">
    <location>
        <begin position="1139"/>
        <end position="1231"/>
    </location>
</feature>
<evidence type="ECO:0000259" key="2">
    <source>
        <dbReference type="Pfam" id="PF18741"/>
    </source>
</evidence>
<feature type="compositionally biased region" description="Polar residues" evidence="1">
    <location>
        <begin position="1272"/>
        <end position="1283"/>
    </location>
</feature>
<dbReference type="EMBL" id="LT629792">
    <property type="protein sequence ID" value="SDU02861.1"/>
    <property type="molecule type" value="Genomic_DNA"/>
</dbReference>
<reference evidence="3 4" key="1">
    <citation type="submission" date="2016-10" db="EMBL/GenBank/DDBJ databases">
        <authorList>
            <person name="Varghese N."/>
            <person name="Submissions S."/>
        </authorList>
    </citation>
    <scope>NUCLEOTIDE SEQUENCE [LARGE SCALE GENOMIC DNA]</scope>
    <source>
        <strain evidence="3 4">DSM 9169</strain>
    </source>
</reference>
<proteinExistence type="predicted"/>